<reference evidence="2 3" key="1">
    <citation type="submission" date="2020-04" db="EMBL/GenBank/DDBJ databases">
        <authorList>
            <person name="De Canck E."/>
        </authorList>
    </citation>
    <scope>NUCLEOTIDE SEQUENCE [LARGE SCALE GENOMIC DNA]</scope>
    <source>
        <strain evidence="2 3">LMG 28138</strain>
    </source>
</reference>
<keyword evidence="3" id="KW-1185">Reference proteome</keyword>
<dbReference type="Proteomes" id="UP000494115">
    <property type="component" value="Unassembled WGS sequence"/>
</dbReference>
<evidence type="ECO:0000256" key="1">
    <source>
        <dbReference type="SAM" id="MobiDB-lite"/>
    </source>
</evidence>
<name>A0A6S7AW31_9BURK</name>
<dbReference type="EMBL" id="CADIKM010000001">
    <property type="protein sequence ID" value="CAB3777416.1"/>
    <property type="molecule type" value="Genomic_DNA"/>
</dbReference>
<accession>A0A6S7AW31</accession>
<evidence type="ECO:0000313" key="2">
    <source>
        <dbReference type="EMBL" id="CAB3777416.1"/>
    </source>
</evidence>
<gene>
    <name evidence="2" type="ORF">LMG28138_00375</name>
</gene>
<evidence type="ECO:0008006" key="4">
    <source>
        <dbReference type="Google" id="ProtNLM"/>
    </source>
</evidence>
<sequence>MNVHGVLWKARAEIVALYPSGLAGPPSGQRRGTCQGGLRKRGERSVGYHQTMSRKPHLDPRRVRDEIATVAARLIAEDGLDYSTAKRKAARQILGGTRAAGEWLPDNEQIEEEIREYQALFQAESQPLALHTLRKVALDWMRRLAEFQPFLTGAVLNGTANQHSDIHLQVFCDNAKEVAIFLLNAGIQYEVSETRHFAGRGQVETLSFSWHDAALQERIWIHVALYDTDDLRGAMRADGRGRPLRVNEAAVTALIAAGSSSASDSLSAHDLS</sequence>
<protein>
    <recommendedName>
        <fullName evidence="4">UDP-N-acetylmuramate--alanine ligase</fullName>
    </recommendedName>
</protein>
<organism evidence="2 3">
    <name type="scientific">Pararobbsia alpina</name>
    <dbReference type="NCBI Taxonomy" id="621374"/>
    <lineage>
        <taxon>Bacteria</taxon>
        <taxon>Pseudomonadati</taxon>
        <taxon>Pseudomonadota</taxon>
        <taxon>Betaproteobacteria</taxon>
        <taxon>Burkholderiales</taxon>
        <taxon>Burkholderiaceae</taxon>
        <taxon>Pararobbsia</taxon>
    </lineage>
</organism>
<evidence type="ECO:0000313" key="3">
    <source>
        <dbReference type="Proteomes" id="UP000494115"/>
    </source>
</evidence>
<feature type="region of interest" description="Disordered" evidence="1">
    <location>
        <begin position="21"/>
        <end position="57"/>
    </location>
</feature>
<dbReference type="AlphaFoldDB" id="A0A6S7AW31"/>
<proteinExistence type="predicted"/>